<reference evidence="3" key="1">
    <citation type="submission" date="2016-10" db="EMBL/GenBank/DDBJ databases">
        <authorList>
            <person name="Varghese N."/>
        </authorList>
    </citation>
    <scope>NUCLEOTIDE SEQUENCE [LARGE SCALE GENOMIC DNA]</scope>
    <source>
        <strain evidence="3">HL 19</strain>
    </source>
</reference>
<feature type="transmembrane region" description="Helical" evidence="1">
    <location>
        <begin position="110"/>
        <end position="130"/>
    </location>
</feature>
<keyword evidence="1" id="KW-0812">Transmembrane</keyword>
<feature type="transmembrane region" description="Helical" evidence="1">
    <location>
        <begin position="142"/>
        <end position="165"/>
    </location>
</feature>
<dbReference type="InterPro" id="IPR014509">
    <property type="entry name" value="YjdF-like"/>
</dbReference>
<keyword evidence="1" id="KW-0472">Membrane</keyword>
<evidence type="ECO:0008006" key="4">
    <source>
        <dbReference type="Google" id="ProtNLM"/>
    </source>
</evidence>
<protein>
    <recommendedName>
        <fullName evidence="4">Membrane protein YjdF</fullName>
    </recommendedName>
</protein>
<keyword evidence="1" id="KW-1133">Transmembrane helix</keyword>
<feature type="transmembrane region" description="Helical" evidence="1">
    <location>
        <begin position="49"/>
        <end position="68"/>
    </location>
</feature>
<dbReference type="Proteomes" id="UP000183104">
    <property type="component" value="Unassembled WGS sequence"/>
</dbReference>
<gene>
    <name evidence="2" type="ORF">SAMN05661077_1738</name>
</gene>
<dbReference type="STRING" id="381306.AN478_02690"/>
<feature type="transmembrane region" description="Helical" evidence="1">
    <location>
        <begin position="24"/>
        <end position="43"/>
    </location>
</feature>
<dbReference type="RefSeq" id="WP_231627320.1">
    <property type="nucleotide sequence ID" value="NZ_FMUN01000004.1"/>
</dbReference>
<proteinExistence type="predicted"/>
<evidence type="ECO:0000313" key="2">
    <source>
        <dbReference type="EMBL" id="SCY29348.1"/>
    </source>
</evidence>
<feature type="transmembrane region" description="Helical" evidence="1">
    <location>
        <begin position="185"/>
        <end position="203"/>
    </location>
</feature>
<accession>A0A1G5ESD3</accession>
<evidence type="ECO:0000256" key="1">
    <source>
        <dbReference type="SAM" id="Phobius"/>
    </source>
</evidence>
<organism evidence="2 3">
    <name type="scientific">Thiohalorhabdus denitrificans</name>
    <dbReference type="NCBI Taxonomy" id="381306"/>
    <lineage>
        <taxon>Bacteria</taxon>
        <taxon>Pseudomonadati</taxon>
        <taxon>Pseudomonadota</taxon>
        <taxon>Gammaproteobacteria</taxon>
        <taxon>Thiohalorhabdales</taxon>
        <taxon>Thiohalorhabdaceae</taxon>
        <taxon>Thiohalorhabdus</taxon>
    </lineage>
</organism>
<name>A0A1G5ESD3_9GAMM</name>
<feature type="transmembrane region" description="Helical" evidence="1">
    <location>
        <begin position="80"/>
        <end position="98"/>
    </location>
</feature>
<dbReference type="Pfam" id="PF09997">
    <property type="entry name" value="DUF2238"/>
    <property type="match status" value="1"/>
</dbReference>
<sequence length="231" mass="25844">MAGMDGAVIRFKARWAGWTRPERLQFVVAVLLQLALLGALVGALVEQRWLVAFTAGVVLVLTFLPAVLERGLEVQLPVELTLITALFLYASFGLGEVRDFYYRFWWWDNMLHGLSAVVLGLTGFLLVYTFHFTRRVVLPPVYFGLTAFGFAVTLGTLWEIFEFLMDWGFGFNMQKSGLDDTMTDLMVNAAGAALAGWSGYRYVRGGDSLLADRMLRRLAAKNPRLFGDAPD</sequence>
<dbReference type="AlphaFoldDB" id="A0A1G5ESD3"/>
<dbReference type="EMBL" id="FMUN01000004">
    <property type="protein sequence ID" value="SCY29348.1"/>
    <property type="molecule type" value="Genomic_DNA"/>
</dbReference>
<evidence type="ECO:0000313" key="3">
    <source>
        <dbReference type="Proteomes" id="UP000183104"/>
    </source>
</evidence>
<keyword evidence="3" id="KW-1185">Reference proteome</keyword>